<dbReference type="Proteomes" id="UP000838763">
    <property type="component" value="Unassembled WGS sequence"/>
</dbReference>
<evidence type="ECO:0000256" key="1">
    <source>
        <dbReference type="SAM" id="Phobius"/>
    </source>
</evidence>
<dbReference type="OrthoDB" id="3596604at2759"/>
<accession>A0A9P1H214</accession>
<sequence>MEPPSNGEFSEKTEKAAVVRMVITLALVAGMYAMLIVYQNKRTITVKGRRIFNAVTTAILILLVINVFSSLGEATLNIRWYILSRRYRPVKQSTQKAVQIAYASMTLTYGMSSNWDMALLKPGKISIPELSNISTLNLVAPSNILHQGQQYLANRYGLISLTYGTAFMEDQPVPRQLWYSSDPAVFCQGDNSSFDDPNYGLISAVSNRSINASTNCDAWPIVWGGDGGNGNITFRTDDGDLEFSVPWQGFQNRATFLLDTERDCGPRCSVINVFESSFTSPWFYECNVTIGAVANVTREIEQVGPALAQLASQSIALRGYTYTFTSTNATTADDGDSDDELQYAVYPAETYIGQPQNGSTETMGLIISRFSVGVIAVAARDNDKISVDGHEPFVGAELTVSHWDWANAILILTAIAQVAMALVNFWVTRKVILPSNGIVDEARILRPMMVEEGLLRTSRARVLPKVKSTKPPSEWIYRNVPMGDGLFDLFLEMKVP</sequence>
<gene>
    <name evidence="2" type="ORF">PPNO1_LOCUS3681</name>
</gene>
<feature type="transmembrane region" description="Helical" evidence="1">
    <location>
        <begin position="405"/>
        <end position="427"/>
    </location>
</feature>
<dbReference type="AlphaFoldDB" id="A0A9P1H214"/>
<evidence type="ECO:0000313" key="3">
    <source>
        <dbReference type="Proteomes" id="UP000838763"/>
    </source>
</evidence>
<reference evidence="2" key="1">
    <citation type="submission" date="2022-11" db="EMBL/GenBank/DDBJ databases">
        <authorList>
            <person name="Scott C."/>
            <person name="Bruce N."/>
        </authorList>
    </citation>
    <scope>NUCLEOTIDE SEQUENCE</scope>
</reference>
<keyword evidence="1" id="KW-0472">Membrane</keyword>
<dbReference type="EMBL" id="CALLCH030000009">
    <property type="protein sequence ID" value="CAI4213937.1"/>
    <property type="molecule type" value="Genomic_DNA"/>
</dbReference>
<proteinExistence type="predicted"/>
<protein>
    <submittedName>
        <fullName evidence="2">Uncharacterized protein</fullName>
    </submittedName>
</protein>
<keyword evidence="1" id="KW-1133">Transmembrane helix</keyword>
<keyword evidence="3" id="KW-1185">Reference proteome</keyword>
<name>A0A9P1H214_9PEZI</name>
<comment type="caution">
    <text evidence="2">The sequence shown here is derived from an EMBL/GenBank/DDBJ whole genome shotgun (WGS) entry which is preliminary data.</text>
</comment>
<keyword evidence="1" id="KW-0812">Transmembrane</keyword>
<evidence type="ECO:0000313" key="2">
    <source>
        <dbReference type="EMBL" id="CAI4213937.1"/>
    </source>
</evidence>
<organism evidence="2 3">
    <name type="scientific">Parascedosporium putredinis</name>
    <dbReference type="NCBI Taxonomy" id="1442378"/>
    <lineage>
        <taxon>Eukaryota</taxon>
        <taxon>Fungi</taxon>
        <taxon>Dikarya</taxon>
        <taxon>Ascomycota</taxon>
        <taxon>Pezizomycotina</taxon>
        <taxon>Sordariomycetes</taxon>
        <taxon>Hypocreomycetidae</taxon>
        <taxon>Microascales</taxon>
        <taxon>Microascaceae</taxon>
        <taxon>Parascedosporium</taxon>
    </lineage>
</organism>
<feature type="transmembrane region" description="Helical" evidence="1">
    <location>
        <begin position="17"/>
        <end position="38"/>
    </location>
</feature>
<feature type="transmembrane region" description="Helical" evidence="1">
    <location>
        <begin position="50"/>
        <end position="69"/>
    </location>
</feature>